<evidence type="ECO:0000313" key="2">
    <source>
        <dbReference type="EMBL" id="STL78990.1"/>
    </source>
</evidence>
<gene>
    <name evidence="2" type="ORF">NCTC13148_02619</name>
    <name evidence="1" type="ORF">PWL68_004376</name>
</gene>
<name>A0A2X7QS84_ECOLX</name>
<accession>A0A2X7QS84</accession>
<evidence type="ECO:0000313" key="1">
    <source>
        <dbReference type="EMBL" id="EMM9724176.1"/>
    </source>
</evidence>
<dbReference type="EMBL" id="ABKSHZ030000017">
    <property type="protein sequence ID" value="EMM9724176.1"/>
    <property type="molecule type" value="Genomic_DNA"/>
</dbReference>
<dbReference type="GeneID" id="85160796"/>
<sequence length="180" mass="21663">MTLPRDVHASRQGQHDYLCGIYSLINTLSYLYDGRVRREKLMYRLLSSYKRRWDLFDLLTLGLDEEQMDHLIADVLLRGHYAQHYPLYFHTPFRYRTLRTHRIFHDISDWLASPENQAQRVVIMGTTWHWSVVVRTDATRLFLFDSLGIRSQRKDTFSVQPELKRHTLLPDAIYFVEREF</sequence>
<reference evidence="2 3" key="1">
    <citation type="submission" date="2018-06" db="EMBL/GenBank/DDBJ databases">
        <authorList>
            <consortium name="Pathogen Informatics"/>
            <person name="Doyle S."/>
        </authorList>
    </citation>
    <scope>NUCLEOTIDE SEQUENCE [LARGE SCALE GENOMIC DNA]</scope>
    <source>
        <strain evidence="2 3">NCTC13148</strain>
    </source>
</reference>
<evidence type="ECO:0000313" key="3">
    <source>
        <dbReference type="Proteomes" id="UP000254255"/>
    </source>
</evidence>
<dbReference type="EMBL" id="UGET01000004">
    <property type="protein sequence ID" value="STL78990.1"/>
    <property type="molecule type" value="Genomic_DNA"/>
</dbReference>
<dbReference type="RefSeq" id="WP_000174655.1">
    <property type="nucleotide sequence ID" value="NZ_AP027419.1"/>
</dbReference>
<dbReference type="Proteomes" id="UP000254255">
    <property type="component" value="Unassembled WGS sequence"/>
</dbReference>
<proteinExistence type="predicted"/>
<organism evidence="2 3">
    <name type="scientific">Escherichia coli</name>
    <dbReference type="NCBI Taxonomy" id="562"/>
    <lineage>
        <taxon>Bacteria</taxon>
        <taxon>Pseudomonadati</taxon>
        <taxon>Pseudomonadota</taxon>
        <taxon>Gammaproteobacteria</taxon>
        <taxon>Enterobacterales</taxon>
        <taxon>Enterobacteriaceae</taxon>
        <taxon>Escherichia</taxon>
    </lineage>
</organism>
<dbReference type="AlphaFoldDB" id="A0A2X7QS84"/>
<protein>
    <submittedName>
        <fullName evidence="2">Uncharacterized protein</fullName>
    </submittedName>
</protein>
<reference evidence="1" key="2">
    <citation type="submission" date="2024-02" db="EMBL/GenBank/DDBJ databases">
        <authorList>
            <consortium name="Clinical and Environmental Microbiology Branch: Whole genome sequencing antimicrobial resistance pathogens in the healthcare setting"/>
        </authorList>
    </citation>
    <scope>NUCLEOTIDE SEQUENCE</scope>
    <source>
        <strain evidence="1">2023QG-00028</strain>
    </source>
</reference>